<dbReference type="Proteomes" id="UP000184693">
    <property type="component" value="Unassembled WGS sequence"/>
</dbReference>
<organism evidence="1 2">
    <name type="scientific">Paraburkholderia phenazinium</name>
    <dbReference type="NCBI Taxonomy" id="60549"/>
    <lineage>
        <taxon>Bacteria</taxon>
        <taxon>Pseudomonadati</taxon>
        <taxon>Pseudomonadota</taxon>
        <taxon>Betaproteobacteria</taxon>
        <taxon>Burkholderiales</taxon>
        <taxon>Burkholderiaceae</taxon>
        <taxon>Paraburkholderia</taxon>
    </lineage>
</organism>
<gene>
    <name evidence="1" type="ORF">SAMN05444168_2129</name>
</gene>
<evidence type="ECO:0000313" key="2">
    <source>
        <dbReference type="Proteomes" id="UP000184693"/>
    </source>
</evidence>
<proteinExistence type="predicted"/>
<dbReference type="EMBL" id="FSRM01000001">
    <property type="protein sequence ID" value="SIO02786.1"/>
    <property type="molecule type" value="Genomic_DNA"/>
</dbReference>
<dbReference type="AlphaFoldDB" id="A0A1N6G5F5"/>
<reference evidence="1 2" key="1">
    <citation type="submission" date="2016-11" db="EMBL/GenBank/DDBJ databases">
        <authorList>
            <person name="Jaros S."/>
            <person name="Januszkiewicz K."/>
            <person name="Wedrychowicz H."/>
        </authorList>
    </citation>
    <scope>NUCLEOTIDE SEQUENCE [LARGE SCALE GENOMIC DNA]</scope>
    <source>
        <strain evidence="1 2">GAS86</strain>
    </source>
</reference>
<evidence type="ECO:0000313" key="1">
    <source>
        <dbReference type="EMBL" id="SIO02786.1"/>
    </source>
</evidence>
<accession>A0A1N6G5F5</accession>
<protein>
    <submittedName>
        <fullName evidence="1">Uncharacterized protein</fullName>
    </submittedName>
</protein>
<sequence>MNRRVKGAAHRMVDGAAPGAVVLQGRPRTALPAGALANLCSCLLVSLCRSAYLLTIVADSITIGVCGTSDIGPRVVVGVPSIFFTTSMPEVTLPNTA</sequence>
<name>A0A1N6G5F5_9BURK</name>